<dbReference type="NCBIfam" id="TIGR03438">
    <property type="entry name" value="egtD_ergothio"/>
    <property type="match status" value="1"/>
</dbReference>
<gene>
    <name evidence="4" type="primary">egtD</name>
    <name evidence="4" type="ORF">KHA90_10765</name>
</gene>
<dbReference type="PANTHER" id="PTHR43397:SF1">
    <property type="entry name" value="ERGOTHIONEINE BIOSYNTHESIS PROTEIN 1"/>
    <property type="match status" value="1"/>
</dbReference>
<evidence type="ECO:0000313" key="5">
    <source>
        <dbReference type="Proteomes" id="UP000722625"/>
    </source>
</evidence>
<accession>A0ABS5PB42</accession>
<feature type="domain" description="Histidine-specific methyltransferase SAM-dependent" evidence="3">
    <location>
        <begin position="24"/>
        <end position="327"/>
    </location>
</feature>
<dbReference type="GO" id="GO:0032259">
    <property type="term" value="P:methylation"/>
    <property type="evidence" value="ECO:0007669"/>
    <property type="project" value="UniProtKB-KW"/>
</dbReference>
<evidence type="ECO:0000256" key="2">
    <source>
        <dbReference type="ARBA" id="ARBA00022679"/>
    </source>
</evidence>
<evidence type="ECO:0000313" key="4">
    <source>
        <dbReference type="EMBL" id="MBS7231504.1"/>
    </source>
</evidence>
<sequence>MILKTEKTLIKEVAAQDNALEQFRFDVLKGLNNTPKKLQSKYFYDKTGDTLFQQIMAMPEYYLTNCEMDIFQNKTSELANIILETDEAFDLIELGAGDGTKSAFLLKYLLDQKADFTYMPIDISANILSVLNNKLKADLPELNIICLDGEYFKMLEKAAELSSRRKVVLFLGSNIGNMEKEEALSFCRGLNTYLSPGDIVLMGFDLKKNPQIILDAYNDKAGITAAFNLNLLTRINRELNADFVVEKFEHYQTYDPLSGACRSYLISLDHQLVNIDGQSVNFEKDELIYMELSQKYSLQESEELANNSGFETINHIMDSKSWFTDVAWLSV</sequence>
<dbReference type="EMBL" id="JAGYVZ010000009">
    <property type="protein sequence ID" value="MBS7231504.1"/>
    <property type="molecule type" value="Genomic_DNA"/>
</dbReference>
<dbReference type="InterPro" id="IPR019257">
    <property type="entry name" value="MeTrfase_dom"/>
</dbReference>
<comment type="caution">
    <text evidence="4">The sequence shown here is derived from an EMBL/GenBank/DDBJ whole genome shotgun (WGS) entry which is preliminary data.</text>
</comment>
<protein>
    <submittedName>
        <fullName evidence="4">L-histidine N(Alpha)-methyltransferase</fullName>
        <ecNumber evidence="4">2.1.1.44</ecNumber>
    </submittedName>
</protein>
<keyword evidence="5" id="KW-1185">Reference proteome</keyword>
<dbReference type="GO" id="GO:0052706">
    <property type="term" value="F:L-histidine N(alpha)-methyltransferase activity"/>
    <property type="evidence" value="ECO:0007669"/>
    <property type="project" value="UniProtKB-EC"/>
</dbReference>
<evidence type="ECO:0000259" key="3">
    <source>
        <dbReference type="Pfam" id="PF10017"/>
    </source>
</evidence>
<dbReference type="InterPro" id="IPR029063">
    <property type="entry name" value="SAM-dependent_MTases_sf"/>
</dbReference>
<dbReference type="Pfam" id="PF10017">
    <property type="entry name" value="Methyltransf_33"/>
    <property type="match status" value="1"/>
</dbReference>
<keyword evidence="2 4" id="KW-0808">Transferase</keyword>
<dbReference type="PIRSF" id="PIRSF018005">
    <property type="entry name" value="UCP018005"/>
    <property type="match status" value="1"/>
</dbReference>
<keyword evidence="1 4" id="KW-0489">Methyltransferase</keyword>
<reference evidence="4 5" key="1">
    <citation type="journal article" date="2018" name="Int. J. Syst. Evol. Microbiol.">
        <title>Flavobacterium chryseum sp. nov. and Flavobacterium psychroterrae sp. nov., novel environmental bacteria isolated from Antarctica.</title>
        <authorList>
            <person name="Kralova S."/>
            <person name="Svec P."/>
            <person name="Busse H.J."/>
            <person name="Stankova E."/>
            <person name="Vaczi P."/>
            <person name="Sedlacek I."/>
        </authorList>
    </citation>
    <scope>NUCLEOTIDE SEQUENCE [LARGE SCALE GENOMIC DNA]</scope>
    <source>
        <strain evidence="4 5">CCM 8827</strain>
    </source>
</reference>
<dbReference type="RefSeq" id="WP_213299127.1">
    <property type="nucleotide sequence ID" value="NZ_JAGYVZ010000009.1"/>
</dbReference>
<proteinExistence type="predicted"/>
<dbReference type="InterPro" id="IPR035094">
    <property type="entry name" value="EgtD"/>
</dbReference>
<dbReference type="Gene3D" id="3.40.50.150">
    <property type="entry name" value="Vaccinia Virus protein VP39"/>
    <property type="match status" value="1"/>
</dbReference>
<organism evidence="4 5">
    <name type="scientific">Flavobacterium psychroterrae</name>
    <dbReference type="NCBI Taxonomy" id="2133767"/>
    <lineage>
        <taxon>Bacteria</taxon>
        <taxon>Pseudomonadati</taxon>
        <taxon>Bacteroidota</taxon>
        <taxon>Flavobacteriia</taxon>
        <taxon>Flavobacteriales</taxon>
        <taxon>Flavobacteriaceae</taxon>
        <taxon>Flavobacterium</taxon>
    </lineage>
</organism>
<dbReference type="EC" id="2.1.1.44" evidence="4"/>
<dbReference type="InterPro" id="IPR051128">
    <property type="entry name" value="EgtD_Methyltrsf_superfamily"/>
</dbReference>
<dbReference type="InterPro" id="IPR017804">
    <property type="entry name" value="MeTrfase_EgtD-like"/>
</dbReference>
<evidence type="ECO:0000256" key="1">
    <source>
        <dbReference type="ARBA" id="ARBA00022603"/>
    </source>
</evidence>
<dbReference type="Proteomes" id="UP000722625">
    <property type="component" value="Unassembled WGS sequence"/>
</dbReference>
<name>A0ABS5PB42_9FLAO</name>
<dbReference type="SUPFAM" id="SSF53335">
    <property type="entry name" value="S-adenosyl-L-methionine-dependent methyltransferases"/>
    <property type="match status" value="1"/>
</dbReference>
<dbReference type="PANTHER" id="PTHR43397">
    <property type="entry name" value="ERGOTHIONEINE BIOSYNTHESIS PROTEIN 1"/>
    <property type="match status" value="1"/>
</dbReference>